<dbReference type="InterPro" id="IPR003593">
    <property type="entry name" value="AAA+_ATPase"/>
</dbReference>
<evidence type="ECO:0000259" key="5">
    <source>
        <dbReference type="PROSITE" id="PS50893"/>
    </source>
</evidence>
<dbReference type="GO" id="GO:0016887">
    <property type="term" value="F:ATP hydrolysis activity"/>
    <property type="evidence" value="ECO:0007669"/>
    <property type="project" value="InterPro"/>
</dbReference>
<dbReference type="EMBL" id="MFEG01000023">
    <property type="protein sequence ID" value="OGE75926.1"/>
    <property type="molecule type" value="Genomic_DNA"/>
</dbReference>
<dbReference type="PROSITE" id="PS50893">
    <property type="entry name" value="ABC_TRANSPORTER_2"/>
    <property type="match status" value="1"/>
</dbReference>
<sequence length="247" mass="27930">MNIVEVKNLRKIYRPRKNPVEALRGVSFNIAKGEIFGILGVNGAGKSTTLNILMGLLTATSGEVRFFGQDFFSNESAFKSRMNIATAYADLAGNITVYQNLKVFALMYGVANYRKKIEAMLDYFGIEHLRNERFDGLSAGQKTRVNLCKSLLNDPEILLLDEPTASLDPSIAARVRETLLVLRRDKKTTILMTSHNMNEVEQMCDRVALLHQGRIYRTDTPKNLQSFLRVPSMEEVFIKLARGEFEE</sequence>
<dbReference type="InterPro" id="IPR003439">
    <property type="entry name" value="ABC_transporter-like_ATP-bd"/>
</dbReference>
<dbReference type="PANTHER" id="PTHR42711">
    <property type="entry name" value="ABC TRANSPORTER ATP-BINDING PROTEIN"/>
    <property type="match status" value="1"/>
</dbReference>
<evidence type="ECO:0000256" key="2">
    <source>
        <dbReference type="ARBA" id="ARBA00022448"/>
    </source>
</evidence>
<evidence type="ECO:0000256" key="1">
    <source>
        <dbReference type="ARBA" id="ARBA00005417"/>
    </source>
</evidence>
<dbReference type="InterPro" id="IPR050763">
    <property type="entry name" value="ABC_transporter_ATP-binding"/>
</dbReference>
<comment type="similarity">
    <text evidence="1">Belongs to the ABC transporter superfamily.</text>
</comment>
<keyword evidence="2" id="KW-0813">Transport</keyword>
<dbReference type="SUPFAM" id="SSF52540">
    <property type="entry name" value="P-loop containing nucleoside triphosphate hydrolases"/>
    <property type="match status" value="1"/>
</dbReference>
<dbReference type="CDD" id="cd03230">
    <property type="entry name" value="ABC_DR_subfamily_A"/>
    <property type="match status" value="1"/>
</dbReference>
<evidence type="ECO:0000256" key="3">
    <source>
        <dbReference type="ARBA" id="ARBA00022741"/>
    </source>
</evidence>
<dbReference type="PANTHER" id="PTHR42711:SF5">
    <property type="entry name" value="ABC TRANSPORTER ATP-BINDING PROTEIN NATA"/>
    <property type="match status" value="1"/>
</dbReference>
<dbReference type="GO" id="GO:0005524">
    <property type="term" value="F:ATP binding"/>
    <property type="evidence" value="ECO:0007669"/>
    <property type="project" value="UniProtKB-KW"/>
</dbReference>
<evidence type="ECO:0000313" key="6">
    <source>
        <dbReference type="EMBL" id="OGE75926.1"/>
    </source>
</evidence>
<organism evidence="6 7">
    <name type="scientific">Candidatus Doudnabacteria bacterium RIFCSPHIGHO2_01_52_17</name>
    <dbReference type="NCBI Taxonomy" id="1817820"/>
    <lineage>
        <taxon>Bacteria</taxon>
        <taxon>Candidatus Doudnaibacteriota</taxon>
    </lineage>
</organism>
<keyword evidence="4" id="KW-0067">ATP-binding</keyword>
<keyword evidence="3" id="KW-0547">Nucleotide-binding</keyword>
<dbReference type="Pfam" id="PF00005">
    <property type="entry name" value="ABC_tran"/>
    <property type="match status" value="1"/>
</dbReference>
<evidence type="ECO:0000256" key="4">
    <source>
        <dbReference type="ARBA" id="ARBA00022840"/>
    </source>
</evidence>
<name>A0A1F5NE53_9BACT</name>
<dbReference type="PROSITE" id="PS00211">
    <property type="entry name" value="ABC_TRANSPORTER_1"/>
    <property type="match status" value="1"/>
</dbReference>
<dbReference type="Gene3D" id="3.40.50.300">
    <property type="entry name" value="P-loop containing nucleotide triphosphate hydrolases"/>
    <property type="match status" value="1"/>
</dbReference>
<proteinExistence type="inferred from homology"/>
<dbReference type="Proteomes" id="UP000176547">
    <property type="component" value="Unassembled WGS sequence"/>
</dbReference>
<dbReference type="AlphaFoldDB" id="A0A1F5NE53"/>
<evidence type="ECO:0000313" key="7">
    <source>
        <dbReference type="Proteomes" id="UP000176547"/>
    </source>
</evidence>
<accession>A0A1F5NE53</accession>
<reference evidence="6 7" key="1">
    <citation type="journal article" date="2016" name="Nat. Commun.">
        <title>Thousands of microbial genomes shed light on interconnected biogeochemical processes in an aquifer system.</title>
        <authorList>
            <person name="Anantharaman K."/>
            <person name="Brown C.T."/>
            <person name="Hug L.A."/>
            <person name="Sharon I."/>
            <person name="Castelle C.J."/>
            <person name="Probst A.J."/>
            <person name="Thomas B.C."/>
            <person name="Singh A."/>
            <person name="Wilkins M.J."/>
            <person name="Karaoz U."/>
            <person name="Brodie E.L."/>
            <person name="Williams K.H."/>
            <person name="Hubbard S.S."/>
            <person name="Banfield J.F."/>
        </authorList>
    </citation>
    <scope>NUCLEOTIDE SEQUENCE [LARGE SCALE GENOMIC DNA]</scope>
</reference>
<feature type="domain" description="ABC transporter" evidence="5">
    <location>
        <begin position="4"/>
        <end position="237"/>
    </location>
</feature>
<gene>
    <name evidence="6" type="ORF">A3K06_02555</name>
</gene>
<comment type="caution">
    <text evidence="6">The sequence shown here is derived from an EMBL/GenBank/DDBJ whole genome shotgun (WGS) entry which is preliminary data.</text>
</comment>
<protein>
    <recommendedName>
        <fullName evidence="5">ABC transporter domain-containing protein</fullName>
    </recommendedName>
</protein>
<dbReference type="InterPro" id="IPR017871">
    <property type="entry name" value="ABC_transporter-like_CS"/>
</dbReference>
<dbReference type="InterPro" id="IPR027417">
    <property type="entry name" value="P-loop_NTPase"/>
</dbReference>
<dbReference type="SMART" id="SM00382">
    <property type="entry name" value="AAA"/>
    <property type="match status" value="1"/>
</dbReference>